<evidence type="ECO:0000256" key="1">
    <source>
        <dbReference type="ARBA" id="ARBA00004651"/>
    </source>
</evidence>
<dbReference type="PANTHER" id="PTHR43124:SF3">
    <property type="entry name" value="CHLORAMPHENICOL EFFLUX PUMP RV0191"/>
    <property type="match status" value="1"/>
</dbReference>
<keyword evidence="3 6" id="KW-0812">Transmembrane</keyword>
<feature type="transmembrane region" description="Helical" evidence="6">
    <location>
        <begin position="86"/>
        <end position="106"/>
    </location>
</feature>
<dbReference type="PATRIC" id="fig|759362.5.peg.931"/>
<feature type="transmembrane region" description="Helical" evidence="6">
    <location>
        <begin position="145"/>
        <end position="170"/>
    </location>
</feature>
<dbReference type="InterPro" id="IPR005829">
    <property type="entry name" value="Sugar_transporter_CS"/>
</dbReference>
<feature type="domain" description="Major facilitator superfamily (MFS) profile" evidence="7">
    <location>
        <begin position="20"/>
        <end position="405"/>
    </location>
</feature>
<evidence type="ECO:0000256" key="3">
    <source>
        <dbReference type="ARBA" id="ARBA00022692"/>
    </source>
</evidence>
<dbReference type="InterPro" id="IPR036259">
    <property type="entry name" value="MFS_trans_sf"/>
</dbReference>
<dbReference type="RefSeq" id="WP_013384195.1">
    <property type="nucleotide sequence ID" value="NC_017384.1"/>
</dbReference>
<feature type="transmembrane region" description="Helical" evidence="6">
    <location>
        <begin position="290"/>
        <end position="308"/>
    </location>
</feature>
<dbReference type="AlphaFoldDB" id="F9Y5I7"/>
<feature type="transmembrane region" description="Helical" evidence="6">
    <location>
        <begin position="176"/>
        <end position="195"/>
    </location>
</feature>
<dbReference type="KEGG" id="kvl:KVU_0901"/>
<evidence type="ECO:0000313" key="9">
    <source>
        <dbReference type="Proteomes" id="UP000000692"/>
    </source>
</evidence>
<dbReference type="Gene3D" id="1.20.1720.10">
    <property type="entry name" value="Multidrug resistance protein D"/>
    <property type="match status" value="1"/>
</dbReference>
<sequence length="408" mass="43556">MEKTASSSTSSSNPLGLVEFVALMAMLSAVVAFSMDSMLPQITQIGLELSPDRPNLSLLIITSFTMGIGIGTLFVGILADRFGRKAVIVGGLVIYVIGALISWQSQSIVPMLIGRFISGMGAAAPRIVSIAVVRDLYQGREMARIMSIIITVFGIVPALAPAVGALIAFAGGWRTIFLSFLLLALVCYLWLTTRLPETLAPKDRRPINMPSIISGMRQIFSNPMVRLSLVIQALLFGTLFTMLSAGEPIYHRVYGVTDTFPLWFAVSAVVGIMGSVLNARIVMKVAVRNIVMTTLAVQIAISILYLVISHLNVPQEVEFGFFVLWASSIFAQGALTMGNLNSVAMMPMGHLAGLAASVLAAAGTIGGTIIATLIGQLMRDSVTPVNIAIILVASLSLFLARKLPNRVM</sequence>
<keyword evidence="2" id="KW-1003">Cell membrane</keyword>
<dbReference type="InterPro" id="IPR011701">
    <property type="entry name" value="MFS"/>
</dbReference>
<dbReference type="PROSITE" id="PS50850">
    <property type="entry name" value="MFS"/>
    <property type="match status" value="1"/>
</dbReference>
<evidence type="ECO:0000256" key="2">
    <source>
        <dbReference type="ARBA" id="ARBA00022475"/>
    </source>
</evidence>
<keyword evidence="5 6" id="KW-0472">Membrane</keyword>
<evidence type="ECO:0000256" key="4">
    <source>
        <dbReference type="ARBA" id="ARBA00022989"/>
    </source>
</evidence>
<comment type="subcellular location">
    <subcellularLocation>
        <location evidence="1">Cell membrane</location>
        <topology evidence="1">Multi-pass membrane protein</topology>
    </subcellularLocation>
</comment>
<accession>F9Y5I7</accession>
<feature type="transmembrane region" description="Helical" evidence="6">
    <location>
        <begin position="112"/>
        <end position="133"/>
    </location>
</feature>
<dbReference type="GO" id="GO:0022857">
    <property type="term" value="F:transmembrane transporter activity"/>
    <property type="evidence" value="ECO:0007669"/>
    <property type="project" value="InterPro"/>
</dbReference>
<proteinExistence type="predicted"/>
<dbReference type="PROSITE" id="PS00216">
    <property type="entry name" value="SUGAR_TRANSPORT_1"/>
    <property type="match status" value="1"/>
</dbReference>
<dbReference type="SUPFAM" id="SSF103473">
    <property type="entry name" value="MFS general substrate transporter"/>
    <property type="match status" value="1"/>
</dbReference>
<dbReference type="OrthoDB" id="9800416at2"/>
<keyword evidence="4 6" id="KW-1133">Transmembrane helix</keyword>
<feature type="transmembrane region" description="Helical" evidence="6">
    <location>
        <begin position="12"/>
        <end position="35"/>
    </location>
</feature>
<dbReference type="PANTHER" id="PTHR43124">
    <property type="entry name" value="PURINE EFFLUX PUMP PBUE"/>
    <property type="match status" value="1"/>
</dbReference>
<feature type="transmembrane region" description="Helical" evidence="6">
    <location>
        <begin position="55"/>
        <end position="79"/>
    </location>
</feature>
<feature type="transmembrane region" description="Helical" evidence="6">
    <location>
        <begin position="320"/>
        <end position="340"/>
    </location>
</feature>
<dbReference type="Proteomes" id="UP000000692">
    <property type="component" value="Chromosome"/>
</dbReference>
<feature type="transmembrane region" description="Helical" evidence="6">
    <location>
        <begin position="224"/>
        <end position="243"/>
    </location>
</feature>
<evidence type="ECO:0000259" key="7">
    <source>
        <dbReference type="PROSITE" id="PS50850"/>
    </source>
</evidence>
<keyword evidence="9" id="KW-1185">Reference proteome</keyword>
<gene>
    <name evidence="8" type="ordered locus">KVU_0901</name>
</gene>
<evidence type="ECO:0000313" key="8">
    <source>
        <dbReference type="EMBL" id="AEM40740.1"/>
    </source>
</evidence>
<dbReference type="Pfam" id="PF07690">
    <property type="entry name" value="MFS_1"/>
    <property type="match status" value="1"/>
</dbReference>
<reference evidence="8 9" key="1">
    <citation type="journal article" date="2011" name="J. Bacteriol.">
        <title>Complete genome sequence of the industrial strain Ketogulonicigenium vulgare WSH-001.</title>
        <authorList>
            <person name="Liu L."/>
            <person name="Li Y."/>
            <person name="Zhang J."/>
            <person name="Zhou Z."/>
            <person name="Liu J."/>
            <person name="Li X."/>
            <person name="Zhou J."/>
            <person name="Du G."/>
            <person name="Wang L."/>
            <person name="Chen J."/>
        </authorList>
    </citation>
    <scope>NUCLEOTIDE SEQUENCE [LARGE SCALE GENOMIC DNA]</scope>
    <source>
        <strain evidence="8 9">WSH-001</strain>
    </source>
</reference>
<dbReference type="InterPro" id="IPR020846">
    <property type="entry name" value="MFS_dom"/>
</dbReference>
<feature type="transmembrane region" description="Helical" evidence="6">
    <location>
        <begin position="381"/>
        <end position="400"/>
    </location>
</feature>
<feature type="transmembrane region" description="Helical" evidence="6">
    <location>
        <begin position="352"/>
        <end position="375"/>
    </location>
</feature>
<dbReference type="eggNOG" id="COG2814">
    <property type="taxonomic scope" value="Bacteria"/>
</dbReference>
<evidence type="ECO:0000256" key="5">
    <source>
        <dbReference type="ARBA" id="ARBA00023136"/>
    </source>
</evidence>
<dbReference type="CDD" id="cd17320">
    <property type="entry name" value="MFS_MdfA_MDR_like"/>
    <property type="match status" value="1"/>
</dbReference>
<evidence type="ECO:0000256" key="6">
    <source>
        <dbReference type="SAM" id="Phobius"/>
    </source>
</evidence>
<name>F9Y5I7_KETVW</name>
<feature type="transmembrane region" description="Helical" evidence="6">
    <location>
        <begin position="263"/>
        <end position="283"/>
    </location>
</feature>
<dbReference type="GO" id="GO:0005886">
    <property type="term" value="C:plasma membrane"/>
    <property type="evidence" value="ECO:0007669"/>
    <property type="project" value="UniProtKB-SubCell"/>
</dbReference>
<organism evidence="8 9">
    <name type="scientific">Ketogulonicigenium vulgare (strain WSH-001)</name>
    <dbReference type="NCBI Taxonomy" id="759362"/>
    <lineage>
        <taxon>Bacteria</taxon>
        <taxon>Pseudomonadati</taxon>
        <taxon>Pseudomonadota</taxon>
        <taxon>Alphaproteobacteria</taxon>
        <taxon>Rhodobacterales</taxon>
        <taxon>Roseobacteraceae</taxon>
        <taxon>Ketogulonicigenium</taxon>
    </lineage>
</organism>
<protein>
    <submittedName>
        <fullName evidence="8">MFS permease protein, putative</fullName>
    </submittedName>
</protein>
<dbReference type="EMBL" id="CP002018">
    <property type="protein sequence ID" value="AEM40740.1"/>
    <property type="molecule type" value="Genomic_DNA"/>
</dbReference>
<dbReference type="HOGENOM" id="CLU_001265_47_0_5"/>
<dbReference type="InterPro" id="IPR050189">
    <property type="entry name" value="MFS_Efflux_Transporters"/>
</dbReference>